<sequence>MLRLLSLLVFIGYVSSFTPSFRSYLQLRNARVNPRASSTQVPRMMFSGIVEEMGIVRSLEEKTDMKMWDGSTGSGTELCIESDGTVLDGAYDGASIAVNGVCLTVIEFDDKSFRVGLAPETLRRSNLPLLEAGQRVNLERALAADARNSGHFVQGHVDETGTILELRPEGDSLWVKVGVSRELMRYIVPKGFIAIDGTSLTVCETNVAEGWFNFMLVAYTQKHIIIPSKSLGDKVNVEVDVLGKLVERSLGNVLDRLDALEARLQRAGLE</sequence>
<dbReference type="SUPFAM" id="SSF63380">
    <property type="entry name" value="Riboflavin synthase domain-like"/>
    <property type="match status" value="2"/>
</dbReference>
<keyword evidence="6" id="KW-0808">Transferase</keyword>
<keyword evidence="8" id="KW-0732">Signal</keyword>
<dbReference type="EMBL" id="HBIU01050137">
    <property type="protein sequence ID" value="CAE0643672.1"/>
    <property type="molecule type" value="Transcribed_RNA"/>
</dbReference>
<keyword evidence="5" id="KW-0686">Riboflavin biosynthesis</keyword>
<dbReference type="NCBIfam" id="NF006767">
    <property type="entry name" value="PRK09289.1"/>
    <property type="match status" value="1"/>
</dbReference>
<feature type="domain" description="Lumazine-binding" evidence="9">
    <location>
        <begin position="45"/>
        <end position="151"/>
    </location>
</feature>
<dbReference type="CDD" id="cd00402">
    <property type="entry name" value="Riboflavin_synthase_like"/>
    <property type="match status" value="1"/>
</dbReference>
<evidence type="ECO:0000256" key="2">
    <source>
        <dbReference type="ARBA" id="ARBA00004887"/>
    </source>
</evidence>
<comment type="pathway">
    <text evidence="2">Cofactor biosynthesis; riboflavin biosynthesis; riboflavin from 2-hydroxy-3-oxobutyl phosphate and 5-amino-6-(D-ribitylamino)uracil: step 2/2.</text>
</comment>
<dbReference type="NCBIfam" id="TIGR00187">
    <property type="entry name" value="ribE"/>
    <property type="match status" value="1"/>
</dbReference>
<evidence type="ECO:0000313" key="10">
    <source>
        <dbReference type="EMBL" id="CAE0643672.1"/>
    </source>
</evidence>
<dbReference type="InterPro" id="IPR023366">
    <property type="entry name" value="ATP_synth_asu-like_sf"/>
</dbReference>
<dbReference type="PANTHER" id="PTHR21098">
    <property type="entry name" value="RIBOFLAVIN SYNTHASE ALPHA CHAIN"/>
    <property type="match status" value="1"/>
</dbReference>
<organism evidence="10">
    <name type="scientific">Heterosigma akashiwo</name>
    <name type="common">Chromophytic alga</name>
    <name type="synonym">Heterosigma carterae</name>
    <dbReference type="NCBI Taxonomy" id="2829"/>
    <lineage>
        <taxon>Eukaryota</taxon>
        <taxon>Sar</taxon>
        <taxon>Stramenopiles</taxon>
        <taxon>Ochrophyta</taxon>
        <taxon>Raphidophyceae</taxon>
        <taxon>Chattonellales</taxon>
        <taxon>Chattonellaceae</taxon>
        <taxon>Heterosigma</taxon>
    </lineage>
</organism>
<feature type="signal peptide" evidence="8">
    <location>
        <begin position="1"/>
        <end position="16"/>
    </location>
</feature>
<evidence type="ECO:0000259" key="9">
    <source>
        <dbReference type="PROSITE" id="PS51177"/>
    </source>
</evidence>
<dbReference type="GO" id="GO:0009231">
    <property type="term" value="P:riboflavin biosynthetic process"/>
    <property type="evidence" value="ECO:0007669"/>
    <property type="project" value="UniProtKB-KW"/>
</dbReference>
<dbReference type="InterPro" id="IPR001783">
    <property type="entry name" value="Lumazine-bd"/>
</dbReference>
<feature type="domain" description="Lumazine-binding" evidence="9">
    <location>
        <begin position="152"/>
        <end position="250"/>
    </location>
</feature>
<reference evidence="10" key="1">
    <citation type="submission" date="2021-01" db="EMBL/GenBank/DDBJ databases">
        <authorList>
            <person name="Corre E."/>
            <person name="Pelletier E."/>
            <person name="Niang G."/>
            <person name="Scheremetjew M."/>
            <person name="Finn R."/>
            <person name="Kale V."/>
            <person name="Holt S."/>
            <person name="Cochrane G."/>
            <person name="Meng A."/>
            <person name="Brown T."/>
            <person name="Cohen L."/>
        </authorList>
    </citation>
    <scope>NUCLEOTIDE SEQUENCE</scope>
    <source>
        <strain evidence="10">CCMP3107</strain>
    </source>
</reference>
<dbReference type="AlphaFoldDB" id="A0A6V1VK25"/>
<dbReference type="EMBL" id="HBIU01050138">
    <property type="protein sequence ID" value="CAE0643673.1"/>
    <property type="molecule type" value="Transcribed_RNA"/>
</dbReference>
<feature type="chain" id="PRO_5036394091" description="Riboflavin synthase" evidence="8">
    <location>
        <begin position="17"/>
        <end position="270"/>
    </location>
</feature>
<dbReference type="PROSITE" id="PS51177">
    <property type="entry name" value="LUMAZINE_BIND"/>
    <property type="match status" value="2"/>
</dbReference>
<keyword evidence="7" id="KW-0677">Repeat</keyword>
<dbReference type="InterPro" id="IPR026017">
    <property type="entry name" value="Lumazine-bd_dom"/>
</dbReference>
<comment type="function">
    <text evidence="1">Catalyzes the dismutation of two molecules of 6,7-dimethyl-8-ribityllumazine, resulting in the formation of riboflavin and 5-amino-6-(D-ribitylamino)uracil.</text>
</comment>
<dbReference type="InterPro" id="IPR017938">
    <property type="entry name" value="Riboflavin_synthase-like_b-brl"/>
</dbReference>
<dbReference type="FunFam" id="2.40.30.20:FF:000004">
    <property type="entry name" value="Riboflavin synthase, alpha subunit"/>
    <property type="match status" value="1"/>
</dbReference>
<evidence type="ECO:0000256" key="6">
    <source>
        <dbReference type="ARBA" id="ARBA00022679"/>
    </source>
</evidence>
<dbReference type="PANTHER" id="PTHR21098:SF0">
    <property type="entry name" value="RIBOFLAVIN SYNTHASE"/>
    <property type="match status" value="1"/>
</dbReference>
<dbReference type="GO" id="GO:0004746">
    <property type="term" value="F:riboflavin synthase activity"/>
    <property type="evidence" value="ECO:0007669"/>
    <property type="project" value="UniProtKB-EC"/>
</dbReference>
<dbReference type="FunFam" id="2.40.30.20:FF:000003">
    <property type="entry name" value="Riboflavin synthase, alpha subunit"/>
    <property type="match status" value="1"/>
</dbReference>
<gene>
    <name evidence="10" type="ORF">HAKA00212_LOCUS22235</name>
    <name evidence="11" type="ORF">HAKA00212_LOCUS22236</name>
</gene>
<evidence type="ECO:0000256" key="7">
    <source>
        <dbReference type="ARBA" id="ARBA00022737"/>
    </source>
</evidence>
<dbReference type="EC" id="2.5.1.9" evidence="3"/>
<evidence type="ECO:0000256" key="1">
    <source>
        <dbReference type="ARBA" id="ARBA00002803"/>
    </source>
</evidence>
<evidence type="ECO:0000256" key="4">
    <source>
        <dbReference type="ARBA" id="ARBA00013950"/>
    </source>
</evidence>
<name>A0A6V1VK25_HETAK</name>
<evidence type="ECO:0000256" key="3">
    <source>
        <dbReference type="ARBA" id="ARBA00012827"/>
    </source>
</evidence>
<evidence type="ECO:0000256" key="8">
    <source>
        <dbReference type="SAM" id="SignalP"/>
    </source>
</evidence>
<dbReference type="Gene3D" id="2.40.30.20">
    <property type="match status" value="2"/>
</dbReference>
<evidence type="ECO:0000313" key="11">
    <source>
        <dbReference type="EMBL" id="CAE0643673.1"/>
    </source>
</evidence>
<dbReference type="Pfam" id="PF00677">
    <property type="entry name" value="Lum_binding"/>
    <property type="match status" value="2"/>
</dbReference>
<protein>
    <recommendedName>
        <fullName evidence="4">Riboflavin synthase</fullName>
        <ecNumber evidence="3">2.5.1.9</ecNumber>
    </recommendedName>
</protein>
<accession>A0A6V1VK25</accession>
<proteinExistence type="predicted"/>
<evidence type="ECO:0000256" key="5">
    <source>
        <dbReference type="ARBA" id="ARBA00022619"/>
    </source>
</evidence>